<dbReference type="EMBL" id="CABVII010000001">
    <property type="protein sequence ID" value="VVO46679.1"/>
    <property type="molecule type" value="Genomic_DNA"/>
</dbReference>
<protein>
    <submittedName>
        <fullName evidence="1">Uncharacterized protein</fullName>
    </submittedName>
</protein>
<dbReference type="AlphaFoldDB" id="A0A5E7G4Q8"/>
<gene>
    <name evidence="1" type="ORF">PS862_00084</name>
</gene>
<proteinExistence type="predicted"/>
<accession>A0A5E7G4Q8</accession>
<dbReference type="Proteomes" id="UP000385207">
    <property type="component" value="Unassembled WGS sequence"/>
</dbReference>
<evidence type="ECO:0000313" key="2">
    <source>
        <dbReference type="Proteomes" id="UP000385207"/>
    </source>
</evidence>
<reference evidence="1 2" key="1">
    <citation type="submission" date="2019-09" db="EMBL/GenBank/DDBJ databases">
        <authorList>
            <person name="Chandra G."/>
            <person name="Truman W A."/>
        </authorList>
    </citation>
    <scope>NUCLEOTIDE SEQUENCE [LARGE SCALE GENOMIC DNA]</scope>
    <source>
        <strain evidence="1">PS862</strain>
    </source>
</reference>
<evidence type="ECO:0000313" key="1">
    <source>
        <dbReference type="EMBL" id="VVO46679.1"/>
    </source>
</evidence>
<organism evidence="1 2">
    <name type="scientific">Pseudomonas fluorescens</name>
    <dbReference type="NCBI Taxonomy" id="294"/>
    <lineage>
        <taxon>Bacteria</taxon>
        <taxon>Pseudomonadati</taxon>
        <taxon>Pseudomonadota</taxon>
        <taxon>Gammaproteobacteria</taxon>
        <taxon>Pseudomonadales</taxon>
        <taxon>Pseudomonadaceae</taxon>
        <taxon>Pseudomonas</taxon>
    </lineage>
</organism>
<name>A0A5E7G4Q8_PSEFL</name>
<sequence length="90" mass="10374">MYCDIQDGALRILVVQLCNRRETERNLLNDDRNPPMLETLGRANELYMHAMVTDAPLKAERLKDDWRIDMIMLMIGLNEAVEAQRNAAGE</sequence>